<accession>M7BZH0</accession>
<dbReference type="PROSITE" id="PS50157">
    <property type="entry name" value="ZINC_FINGER_C2H2_2"/>
    <property type="match status" value="3"/>
</dbReference>
<dbReference type="EMBL" id="KB535798">
    <property type="protein sequence ID" value="EMP33507.1"/>
    <property type="molecule type" value="Genomic_DNA"/>
</dbReference>
<dbReference type="Gene3D" id="2.60.120.920">
    <property type="match status" value="1"/>
</dbReference>
<feature type="domain" description="RING-type" evidence="13">
    <location>
        <begin position="13"/>
        <end position="55"/>
    </location>
</feature>
<evidence type="ECO:0000256" key="10">
    <source>
        <dbReference type="PROSITE-ProRule" id="PRU00024"/>
    </source>
</evidence>
<dbReference type="InterPro" id="IPR013083">
    <property type="entry name" value="Znf_RING/FYVE/PHD"/>
</dbReference>
<dbReference type="SMART" id="SM00336">
    <property type="entry name" value="BBOX"/>
    <property type="match status" value="1"/>
</dbReference>
<keyword evidence="8" id="KW-0862">Zinc</keyword>
<evidence type="ECO:0000256" key="4">
    <source>
        <dbReference type="ARBA" id="ARBA00022490"/>
    </source>
</evidence>
<dbReference type="Pfam" id="PF13912">
    <property type="entry name" value="zf-C2H2_6"/>
    <property type="match status" value="1"/>
</dbReference>
<feature type="domain" description="C2H2-type" evidence="15">
    <location>
        <begin position="517"/>
        <end position="544"/>
    </location>
</feature>
<dbReference type="eggNOG" id="KOG2177">
    <property type="taxonomic scope" value="Eukaryota"/>
</dbReference>
<dbReference type="AlphaFoldDB" id="M7BZH0"/>
<dbReference type="SMART" id="SM00589">
    <property type="entry name" value="PRY"/>
    <property type="match status" value="1"/>
</dbReference>
<dbReference type="InterPro" id="IPR003655">
    <property type="entry name" value="aKRAB"/>
</dbReference>
<dbReference type="InterPro" id="IPR001909">
    <property type="entry name" value="KRAB"/>
</dbReference>
<name>M7BZH0_CHEMY</name>
<dbReference type="GO" id="GO:0005634">
    <property type="term" value="C:nucleus"/>
    <property type="evidence" value="ECO:0007669"/>
    <property type="project" value="UniProtKB-SubCell"/>
</dbReference>
<dbReference type="SUPFAM" id="SSF57845">
    <property type="entry name" value="B-box zinc-binding domain"/>
    <property type="match status" value="1"/>
</dbReference>
<dbReference type="InterPro" id="IPR000315">
    <property type="entry name" value="Znf_B-box"/>
</dbReference>
<dbReference type="GO" id="GO:0005737">
    <property type="term" value="C:cytoplasm"/>
    <property type="evidence" value="ECO:0007669"/>
    <property type="project" value="UniProtKB-SubCell"/>
</dbReference>
<evidence type="ECO:0000259" key="16">
    <source>
        <dbReference type="PROSITE" id="PS50188"/>
    </source>
</evidence>
<feature type="coiled-coil region" evidence="11">
    <location>
        <begin position="155"/>
        <end position="204"/>
    </location>
</feature>
<dbReference type="Pfam" id="PF00097">
    <property type="entry name" value="zf-C3HC4"/>
    <property type="match status" value="1"/>
</dbReference>
<feature type="domain" description="B30.2/SPRY" evidence="16">
    <location>
        <begin position="240"/>
        <end position="436"/>
    </location>
</feature>
<evidence type="ECO:0000259" key="13">
    <source>
        <dbReference type="PROSITE" id="PS50089"/>
    </source>
</evidence>
<evidence type="ECO:0000313" key="20">
    <source>
        <dbReference type="Proteomes" id="UP000031443"/>
    </source>
</evidence>
<dbReference type="SMART" id="SM00184">
    <property type="entry name" value="RING"/>
    <property type="match status" value="1"/>
</dbReference>
<dbReference type="FunFam" id="3.30.160.60:FF:000744">
    <property type="entry name" value="zinc finger E-box-binding homeobox 1"/>
    <property type="match status" value="1"/>
</dbReference>
<keyword evidence="20" id="KW-1185">Reference proteome</keyword>
<evidence type="ECO:0000256" key="3">
    <source>
        <dbReference type="ARBA" id="ARBA00008518"/>
    </source>
</evidence>
<dbReference type="Pfam" id="PF13765">
    <property type="entry name" value="PRY"/>
    <property type="match status" value="1"/>
</dbReference>
<keyword evidence="4" id="KW-0963">Cytoplasm</keyword>
<evidence type="ECO:0000256" key="9">
    <source>
        <dbReference type="ARBA" id="ARBA00023242"/>
    </source>
</evidence>
<evidence type="ECO:0000256" key="1">
    <source>
        <dbReference type="ARBA" id="ARBA00004123"/>
    </source>
</evidence>
<dbReference type="FunFam" id="3.30.160.60:FF:000688">
    <property type="entry name" value="zinc finger protein 197 isoform X1"/>
    <property type="match status" value="1"/>
</dbReference>
<dbReference type="InterPro" id="IPR013087">
    <property type="entry name" value="Znf_C2H2_type"/>
</dbReference>
<dbReference type="SUPFAM" id="SSF109640">
    <property type="entry name" value="KRAB domain (Kruppel-associated box)"/>
    <property type="match status" value="2"/>
</dbReference>
<dbReference type="InterPro" id="IPR003879">
    <property type="entry name" value="Butyrophylin_SPRY"/>
</dbReference>
<sequence>MNPALQRQRGVVCSSCQGPYKIPVTFKGCKHKFCRFCVTPFKGESGTATSCPLCHKAPRHGDDKPQGQPGSRADEAEKIHLEVGEEPEVEWECGEHQAVLDLFCAEDQALICMSCRDCQAHRTHTVVPIEEAAQEYKEKTHYQRMCIEMEFEKLHEFLNEEEERLLRKLRKEEKETLKQLHGNIIKLSEQRSSLQKLITEIEEKCQQPAAVLLKDVKDTLTRSENIQVQEPEAVFTELKNVYNIPSIDIIDILRKFKVDVTLDPDTAHPNLVLSEDRRSVTHRGMRQELPSNPERFDPYIMVLGSRRFTSGRCYWEVEVGDKMPVTFEDVAVYFTEEEWALLDSSQRAFYADVMQENYENVTLLGFLISKPDMISQLEQGEEPWVPDLQDSEESRILKGARIAGDWMVSENEEENPLQKAHKQVELHGMLLGRSTVDAPAQGEAGGSQLGSKGKKENHAGKGQSKSTPHEGGSRDVHKITVQQTGETPKICQYCGKIFSCNSHLTRHQRTHTGERPYECPVCGKSFGQSSHLIVHERIHTGQRPFKCDECEKSFNSSTRLVGHQRRHRKKKLSKFPLLARANTVFPNSLSIQLPLSGVRGQLQMLTALKGSLELASSNYSGAACRQTGKSSTAASGDAGQIISYLPDWLGRTFIVMMPWLSEALSVFGNPVALMPVTFEEVAVYFSEGEWALLDLGQRALYRDVMQENYENVTSLGDEMLCKNEEENPQAGRTCASEIVWEGIGRIRRKCSCTERNWWESEWIKEAKGKGLREGTK</sequence>
<dbReference type="SUPFAM" id="SSF57667">
    <property type="entry name" value="beta-beta-alpha zinc fingers"/>
    <property type="match status" value="2"/>
</dbReference>
<dbReference type="Pfam" id="PF01352">
    <property type="entry name" value="KRAB"/>
    <property type="match status" value="2"/>
</dbReference>
<dbReference type="CDD" id="cd07765">
    <property type="entry name" value="KRAB_A-box"/>
    <property type="match status" value="2"/>
</dbReference>
<evidence type="ECO:0000259" key="17">
    <source>
        <dbReference type="PROSITE" id="PS50805"/>
    </source>
</evidence>
<dbReference type="Gene3D" id="3.30.40.10">
    <property type="entry name" value="Zinc/RING finger domain, C3HC4 (zinc finger)"/>
    <property type="match status" value="1"/>
</dbReference>
<keyword evidence="11" id="KW-0175">Coiled coil</keyword>
<evidence type="ECO:0000256" key="6">
    <source>
        <dbReference type="ARBA" id="ARBA00022737"/>
    </source>
</evidence>
<dbReference type="InterPro" id="IPR043136">
    <property type="entry name" value="B30.2/SPRY_sf"/>
</dbReference>
<keyword evidence="5" id="KW-0479">Metal-binding</keyword>
<evidence type="ECO:0000259" key="14">
    <source>
        <dbReference type="PROSITE" id="PS50119"/>
    </source>
</evidence>
<dbReference type="InterPro" id="IPR050143">
    <property type="entry name" value="TRIM/RBCC"/>
</dbReference>
<dbReference type="SUPFAM" id="SSF49899">
    <property type="entry name" value="Concanavalin A-like lectins/glucanases"/>
    <property type="match status" value="1"/>
</dbReference>
<dbReference type="InterPro" id="IPR001870">
    <property type="entry name" value="B30.2/SPRY"/>
</dbReference>
<evidence type="ECO:0000256" key="5">
    <source>
        <dbReference type="ARBA" id="ARBA00022723"/>
    </source>
</evidence>
<dbReference type="Gene3D" id="3.30.160.60">
    <property type="entry name" value="Classic Zinc Finger"/>
    <property type="match status" value="4"/>
</dbReference>
<dbReference type="PROSITE" id="PS50806">
    <property type="entry name" value="KRAB_RELATED"/>
    <property type="match status" value="1"/>
</dbReference>
<organism evidence="19 20">
    <name type="scientific">Chelonia mydas</name>
    <name type="common">Green sea-turtle</name>
    <name type="synonym">Chelonia agassizi</name>
    <dbReference type="NCBI Taxonomy" id="8469"/>
    <lineage>
        <taxon>Eukaryota</taxon>
        <taxon>Metazoa</taxon>
        <taxon>Chordata</taxon>
        <taxon>Craniata</taxon>
        <taxon>Vertebrata</taxon>
        <taxon>Euteleostomi</taxon>
        <taxon>Archelosauria</taxon>
        <taxon>Testudinata</taxon>
        <taxon>Testudines</taxon>
        <taxon>Cryptodira</taxon>
        <taxon>Durocryptodira</taxon>
        <taxon>Americhelydia</taxon>
        <taxon>Chelonioidea</taxon>
        <taxon>Cheloniidae</taxon>
        <taxon>Chelonia</taxon>
    </lineage>
</organism>
<dbReference type="FunFam" id="3.30.160.60:FF:001270">
    <property type="entry name" value="zinc finger protein 583 isoform X1"/>
    <property type="match status" value="1"/>
</dbReference>
<dbReference type="PROSITE" id="PS50089">
    <property type="entry name" value="ZF_RING_2"/>
    <property type="match status" value="1"/>
</dbReference>
<keyword evidence="7 10" id="KW-0863">Zinc-finger</keyword>
<dbReference type="PROSITE" id="PS50119">
    <property type="entry name" value="ZF_BBOX"/>
    <property type="match status" value="1"/>
</dbReference>
<feature type="domain" description="C2H2-type" evidence="15">
    <location>
        <begin position="489"/>
        <end position="516"/>
    </location>
</feature>
<evidence type="ECO:0000259" key="18">
    <source>
        <dbReference type="PROSITE" id="PS50806"/>
    </source>
</evidence>
<protein>
    <submittedName>
        <fullName evidence="19">Tripartite motif-containing protein 39</fullName>
    </submittedName>
</protein>
<reference evidence="20" key="1">
    <citation type="journal article" date="2013" name="Nat. Genet.">
        <title>The draft genomes of soft-shell turtle and green sea turtle yield insights into the development and evolution of the turtle-specific body plan.</title>
        <authorList>
            <person name="Wang Z."/>
            <person name="Pascual-Anaya J."/>
            <person name="Zadissa A."/>
            <person name="Li W."/>
            <person name="Niimura Y."/>
            <person name="Huang Z."/>
            <person name="Li C."/>
            <person name="White S."/>
            <person name="Xiong Z."/>
            <person name="Fang D."/>
            <person name="Wang B."/>
            <person name="Ming Y."/>
            <person name="Chen Y."/>
            <person name="Zheng Y."/>
            <person name="Kuraku S."/>
            <person name="Pignatelli M."/>
            <person name="Herrero J."/>
            <person name="Beal K."/>
            <person name="Nozawa M."/>
            <person name="Li Q."/>
            <person name="Wang J."/>
            <person name="Zhang H."/>
            <person name="Yu L."/>
            <person name="Shigenobu S."/>
            <person name="Wang J."/>
            <person name="Liu J."/>
            <person name="Flicek P."/>
            <person name="Searle S."/>
            <person name="Wang J."/>
            <person name="Kuratani S."/>
            <person name="Yin Y."/>
            <person name="Aken B."/>
            <person name="Zhang G."/>
            <person name="Irie N."/>
        </authorList>
    </citation>
    <scope>NUCLEOTIDE SEQUENCE [LARGE SCALE GENOMIC DNA]</scope>
</reference>
<dbReference type="Gene3D" id="6.10.140.140">
    <property type="match status" value="1"/>
</dbReference>
<dbReference type="InterPro" id="IPR036051">
    <property type="entry name" value="KRAB_dom_sf"/>
</dbReference>
<keyword evidence="9" id="KW-0539">Nucleus</keyword>
<dbReference type="SUPFAM" id="SSF57850">
    <property type="entry name" value="RING/U-box"/>
    <property type="match status" value="1"/>
</dbReference>
<dbReference type="PROSITE" id="PS50188">
    <property type="entry name" value="B302_SPRY"/>
    <property type="match status" value="1"/>
</dbReference>
<dbReference type="GO" id="GO:0006355">
    <property type="term" value="P:regulation of DNA-templated transcription"/>
    <property type="evidence" value="ECO:0007669"/>
    <property type="project" value="InterPro"/>
</dbReference>
<dbReference type="PROSITE" id="PS00518">
    <property type="entry name" value="ZF_RING_1"/>
    <property type="match status" value="1"/>
</dbReference>
<evidence type="ECO:0000256" key="11">
    <source>
        <dbReference type="SAM" id="Coils"/>
    </source>
</evidence>
<feature type="domain" description="KRAB-related" evidence="18">
    <location>
        <begin position="322"/>
        <end position="386"/>
    </location>
</feature>
<keyword evidence="6" id="KW-0677">Repeat</keyword>
<comment type="subcellular location">
    <subcellularLocation>
        <location evidence="2">Cytoplasm</location>
    </subcellularLocation>
    <subcellularLocation>
        <location evidence="1">Nucleus</location>
    </subcellularLocation>
</comment>
<dbReference type="InterPro" id="IPR013320">
    <property type="entry name" value="ConA-like_dom_sf"/>
</dbReference>
<evidence type="ECO:0000259" key="15">
    <source>
        <dbReference type="PROSITE" id="PS50157"/>
    </source>
</evidence>
<gene>
    <name evidence="19" type="ORF">UY3_09357</name>
</gene>
<dbReference type="PROSITE" id="PS50805">
    <property type="entry name" value="KRAB"/>
    <property type="match status" value="2"/>
</dbReference>
<evidence type="ECO:0000256" key="7">
    <source>
        <dbReference type="ARBA" id="ARBA00022771"/>
    </source>
</evidence>
<evidence type="ECO:0000256" key="2">
    <source>
        <dbReference type="ARBA" id="ARBA00004496"/>
    </source>
</evidence>
<dbReference type="SMART" id="SM00349">
    <property type="entry name" value="KRAB"/>
    <property type="match status" value="2"/>
</dbReference>
<feature type="domain" description="KRAB" evidence="17">
    <location>
        <begin position="325"/>
        <end position="396"/>
    </location>
</feature>
<evidence type="ECO:0000313" key="19">
    <source>
        <dbReference type="EMBL" id="EMP33507.1"/>
    </source>
</evidence>
<feature type="domain" description="B box-type" evidence="14">
    <location>
        <begin position="93"/>
        <end position="129"/>
    </location>
</feature>
<dbReference type="Pfam" id="PF13465">
    <property type="entry name" value="zf-H2C2_2"/>
    <property type="match status" value="1"/>
</dbReference>
<comment type="similarity">
    <text evidence="3">Belongs to the TRIM/RBCC family.</text>
</comment>
<dbReference type="SMART" id="SM00355">
    <property type="entry name" value="ZnF_C2H2"/>
    <property type="match status" value="3"/>
</dbReference>
<dbReference type="InterPro" id="IPR018957">
    <property type="entry name" value="Znf_C3HC4_RING-type"/>
</dbReference>
<dbReference type="PROSITE" id="PS00028">
    <property type="entry name" value="ZINC_FINGER_C2H2_1"/>
    <property type="match status" value="3"/>
</dbReference>
<feature type="domain" description="C2H2-type" evidence="15">
    <location>
        <begin position="545"/>
        <end position="572"/>
    </location>
</feature>
<dbReference type="Pfam" id="PF00643">
    <property type="entry name" value="zf-B_box"/>
    <property type="match status" value="1"/>
</dbReference>
<evidence type="ECO:0000256" key="12">
    <source>
        <dbReference type="SAM" id="MobiDB-lite"/>
    </source>
</evidence>
<evidence type="ECO:0000256" key="8">
    <source>
        <dbReference type="ARBA" id="ARBA00022833"/>
    </source>
</evidence>
<feature type="domain" description="KRAB" evidence="17">
    <location>
        <begin position="676"/>
        <end position="774"/>
    </location>
</feature>
<dbReference type="GO" id="GO:0008270">
    <property type="term" value="F:zinc ion binding"/>
    <property type="evidence" value="ECO:0007669"/>
    <property type="project" value="UniProtKB-KW"/>
</dbReference>
<dbReference type="InterPro" id="IPR017907">
    <property type="entry name" value="Znf_RING_CS"/>
</dbReference>
<proteinExistence type="inferred from homology"/>
<dbReference type="InterPro" id="IPR001841">
    <property type="entry name" value="Znf_RING"/>
</dbReference>
<dbReference type="PRINTS" id="PR01407">
    <property type="entry name" value="BUTYPHLNCDUF"/>
</dbReference>
<feature type="region of interest" description="Disordered" evidence="12">
    <location>
        <begin position="437"/>
        <end position="475"/>
    </location>
</feature>
<dbReference type="InterPro" id="IPR036236">
    <property type="entry name" value="Znf_C2H2_sf"/>
</dbReference>
<dbReference type="Proteomes" id="UP000031443">
    <property type="component" value="Unassembled WGS sequence"/>
</dbReference>
<dbReference type="InterPro" id="IPR006574">
    <property type="entry name" value="PRY"/>
</dbReference>
<dbReference type="PANTHER" id="PTHR24103">
    <property type="entry name" value="E3 UBIQUITIN-PROTEIN LIGASE TRIM"/>
    <property type="match status" value="1"/>
</dbReference>